<feature type="compositionally biased region" description="Polar residues" evidence="1">
    <location>
        <begin position="600"/>
        <end position="622"/>
    </location>
</feature>
<dbReference type="OrthoDB" id="425619at2759"/>
<feature type="compositionally biased region" description="Low complexity" evidence="1">
    <location>
        <begin position="246"/>
        <end position="259"/>
    </location>
</feature>
<reference evidence="2" key="1">
    <citation type="submission" date="2020-09" db="EMBL/GenBank/DDBJ databases">
        <authorList>
            <person name="Kikuchi T."/>
        </authorList>
    </citation>
    <scope>NUCLEOTIDE SEQUENCE</scope>
    <source>
        <strain evidence="2">Ka4C1</strain>
    </source>
</reference>
<dbReference type="PANTHER" id="PTHR33223">
    <property type="entry name" value="CCHC-TYPE DOMAIN-CONTAINING PROTEIN"/>
    <property type="match status" value="1"/>
</dbReference>
<evidence type="ECO:0000313" key="2">
    <source>
        <dbReference type="EMBL" id="CAD5220355.1"/>
    </source>
</evidence>
<dbReference type="EMBL" id="CAJFDI010000003">
    <property type="protein sequence ID" value="CAD5220355.1"/>
    <property type="molecule type" value="Genomic_DNA"/>
</dbReference>
<accession>A0A7I8WKP4</accession>
<dbReference type="Proteomes" id="UP000659654">
    <property type="component" value="Unassembled WGS sequence"/>
</dbReference>
<feature type="region of interest" description="Disordered" evidence="1">
    <location>
        <begin position="600"/>
        <end position="637"/>
    </location>
</feature>
<sequence>MSNNSPPDLSALANQLGAMSLAAHIAPPTYTGRTDPRTFQEFIRELNRVATALKWTDEAYLTTLPALLRGEAAIIYESIPPAERKKELGLKPILNLLAKKFANTQLTSNFRRRALARKQRANESPSEFAQAIRDLVELGYPESTSYTDAFKEEIMVDIFLSGLLPVVKAKLLRKERPKTLQKALDMAISEIELQEELKRDELINAGGNISINQLQPVQPPHAQMNRFNKNWQPRRPFNRFFSKFNNNNRPSKPFFFNNNTSRSNYQPRANYRPQSNNQNSNIRNRPNHPRPTRYGINALLPSLTIVALAALSVLPLTMAQFQFCPLRKGALYLAPPRKEDCTVADDTPVRKTNVEIFVPQLGPHYQEAYHCQAKKVTRCTFSIGIAAFERLTPSQHHSLTANECWTLIQRMTLYNQTLYRLDENVWQSSGFINAQYAVFGSRCREKLQFTVTKGLIHSRNGITVSSEIDNLHNCHYNDALCVTNQGTTVWNVTDTKDFCSHTSAGHFLALASDTYVIIQRLQAAFVFNKTDPDVHDSFCYPINTYRMENDVFISFHPEYPTASKLRTKRFEFKEQPRIGDIKTSINHFKDYPRNCPNITLISDRNPNSGSESLYNSPSTKSPGTVLPHQRPSAILNK</sequence>
<evidence type="ECO:0000256" key="1">
    <source>
        <dbReference type="SAM" id="MobiDB-lite"/>
    </source>
</evidence>
<keyword evidence="3" id="KW-1185">Reference proteome</keyword>
<evidence type="ECO:0000313" key="3">
    <source>
        <dbReference type="Proteomes" id="UP000659654"/>
    </source>
</evidence>
<dbReference type="AlphaFoldDB" id="A0A7I8WKP4"/>
<feature type="region of interest" description="Disordered" evidence="1">
    <location>
        <begin position="246"/>
        <end position="290"/>
    </location>
</feature>
<name>A0A7I8WKP4_BURXY</name>
<dbReference type="PANTHER" id="PTHR33223:SF6">
    <property type="entry name" value="CCHC-TYPE DOMAIN-CONTAINING PROTEIN"/>
    <property type="match status" value="1"/>
</dbReference>
<comment type="caution">
    <text evidence="2">The sequence shown here is derived from an EMBL/GenBank/DDBJ whole genome shotgun (WGS) entry which is preliminary data.</text>
</comment>
<protein>
    <submittedName>
        <fullName evidence="2">(pine wood nematode) hypothetical protein</fullName>
    </submittedName>
</protein>
<dbReference type="Proteomes" id="UP000582659">
    <property type="component" value="Unassembled WGS sequence"/>
</dbReference>
<organism evidence="2 3">
    <name type="scientific">Bursaphelenchus xylophilus</name>
    <name type="common">Pinewood nematode worm</name>
    <name type="synonym">Aphelenchoides xylophilus</name>
    <dbReference type="NCBI Taxonomy" id="6326"/>
    <lineage>
        <taxon>Eukaryota</taxon>
        <taxon>Metazoa</taxon>
        <taxon>Ecdysozoa</taxon>
        <taxon>Nematoda</taxon>
        <taxon>Chromadorea</taxon>
        <taxon>Rhabditida</taxon>
        <taxon>Tylenchina</taxon>
        <taxon>Tylenchomorpha</taxon>
        <taxon>Aphelenchoidea</taxon>
        <taxon>Aphelenchoididae</taxon>
        <taxon>Bursaphelenchus</taxon>
    </lineage>
</organism>
<feature type="compositionally biased region" description="Low complexity" evidence="1">
    <location>
        <begin position="273"/>
        <end position="284"/>
    </location>
</feature>
<proteinExistence type="predicted"/>
<gene>
    <name evidence="2" type="ORF">BXYJ_LOCUS6137</name>
</gene>
<dbReference type="EMBL" id="CAJFCV020000003">
    <property type="protein sequence ID" value="CAG9106425.1"/>
    <property type="molecule type" value="Genomic_DNA"/>
</dbReference>